<sequence>MSRVVNRDHVMGAEEKEFFMLTMRKLEAFSGLRILTYCIMSNHFHILVEVPNITDLDDDALLDRLRTFYSKRQFSEIEQEYTRAFQHAQDTGNRDWLDEFRLQYVSRMGDLSVFLKELKERFSKWYNRKHGRRGTLWEERFKSVLVENSDHALTTMAAYIDLNPVRAGLVGDPKEYRHCGYAEAVGGGEAARDGITRLMQSQGQEGNWRQISAKYRTYLFSTGYETDAKAGFTEQQAKEVLEQGGELPLRALIRCHVRYFNDGVALGSRLFIEEIFENNRPFFGERRKNGARKMRGGDWEGLYSLRNLSPGAIAAPG</sequence>
<accession>A0A6C2UPT4</accession>
<dbReference type="Gene3D" id="3.30.70.1290">
    <property type="entry name" value="Transposase IS200-like"/>
    <property type="match status" value="1"/>
</dbReference>
<organism evidence="2 3">
    <name type="scientific">Pontiella sulfatireligans</name>
    <dbReference type="NCBI Taxonomy" id="2750658"/>
    <lineage>
        <taxon>Bacteria</taxon>
        <taxon>Pseudomonadati</taxon>
        <taxon>Kiritimatiellota</taxon>
        <taxon>Kiritimatiellia</taxon>
        <taxon>Kiritimatiellales</taxon>
        <taxon>Pontiellaceae</taxon>
        <taxon>Pontiella</taxon>
    </lineage>
</organism>
<dbReference type="InterPro" id="IPR002686">
    <property type="entry name" value="Transposase_17"/>
</dbReference>
<dbReference type="GO" id="GO:0004803">
    <property type="term" value="F:transposase activity"/>
    <property type="evidence" value="ECO:0007669"/>
    <property type="project" value="InterPro"/>
</dbReference>
<dbReference type="SUPFAM" id="SSF143422">
    <property type="entry name" value="Transposase IS200-like"/>
    <property type="match status" value="1"/>
</dbReference>
<keyword evidence="3" id="KW-1185">Reference proteome</keyword>
<dbReference type="InterPro" id="IPR036515">
    <property type="entry name" value="Transposase_17_sf"/>
</dbReference>
<gene>
    <name evidence="2" type="ORF">SCARR_03085</name>
</gene>
<protein>
    <recommendedName>
        <fullName evidence="1">Transposase IS200-like domain-containing protein</fullName>
    </recommendedName>
</protein>
<feature type="domain" description="Transposase IS200-like" evidence="1">
    <location>
        <begin position="1"/>
        <end position="163"/>
    </location>
</feature>
<dbReference type="PANTHER" id="PTHR34322:SF2">
    <property type="entry name" value="TRANSPOSASE IS200-LIKE DOMAIN-CONTAINING PROTEIN"/>
    <property type="match status" value="1"/>
</dbReference>
<evidence type="ECO:0000313" key="3">
    <source>
        <dbReference type="Proteomes" id="UP000346198"/>
    </source>
</evidence>
<name>A0A6C2UPT4_9BACT</name>
<dbReference type="GO" id="GO:0003677">
    <property type="term" value="F:DNA binding"/>
    <property type="evidence" value="ECO:0007669"/>
    <property type="project" value="InterPro"/>
</dbReference>
<dbReference type="EMBL" id="CAAHFH010000002">
    <property type="protein sequence ID" value="VGO21016.1"/>
    <property type="molecule type" value="Genomic_DNA"/>
</dbReference>
<reference evidence="2 3" key="1">
    <citation type="submission" date="2019-04" db="EMBL/GenBank/DDBJ databases">
        <authorList>
            <person name="Van Vliet M D."/>
        </authorList>
    </citation>
    <scope>NUCLEOTIDE SEQUENCE [LARGE SCALE GENOMIC DNA]</scope>
    <source>
        <strain evidence="2 3">F21</strain>
    </source>
</reference>
<evidence type="ECO:0000259" key="1">
    <source>
        <dbReference type="SMART" id="SM01321"/>
    </source>
</evidence>
<evidence type="ECO:0000313" key="2">
    <source>
        <dbReference type="EMBL" id="VGO21016.1"/>
    </source>
</evidence>
<dbReference type="SMART" id="SM01321">
    <property type="entry name" value="Y1_Tnp"/>
    <property type="match status" value="1"/>
</dbReference>
<dbReference type="AlphaFoldDB" id="A0A6C2UPT4"/>
<dbReference type="GO" id="GO:0006313">
    <property type="term" value="P:DNA transposition"/>
    <property type="evidence" value="ECO:0007669"/>
    <property type="project" value="InterPro"/>
</dbReference>
<dbReference type="Proteomes" id="UP000346198">
    <property type="component" value="Unassembled WGS sequence"/>
</dbReference>
<proteinExistence type="predicted"/>
<dbReference type="PANTHER" id="PTHR34322">
    <property type="entry name" value="TRANSPOSASE, Y1_TNP DOMAIN-CONTAINING"/>
    <property type="match status" value="1"/>
</dbReference>